<keyword evidence="6" id="KW-0966">Cell projection</keyword>
<keyword evidence="6" id="KW-0282">Flagellum</keyword>
<keyword evidence="6" id="KW-0969">Cilium</keyword>
<comment type="function">
    <text evidence="4">Involved in the assembly process of the P-ring formation. It may associate with FlgF on the rod constituting a structure essential for the P-ring assembly or may act as a modulator protein for the P-ring assembly.</text>
</comment>
<dbReference type="InterPro" id="IPR013974">
    <property type="entry name" value="SAF"/>
</dbReference>
<dbReference type="GO" id="GO:0042597">
    <property type="term" value="C:periplasmic space"/>
    <property type="evidence" value="ECO:0007669"/>
    <property type="project" value="UniProtKB-SubCell"/>
</dbReference>
<accession>L7VVD3</accession>
<keyword evidence="2 4" id="KW-0732">Signal</keyword>
<evidence type="ECO:0000256" key="2">
    <source>
        <dbReference type="ARBA" id="ARBA00022729"/>
    </source>
</evidence>
<dbReference type="AlphaFoldDB" id="L7VVD3"/>
<dbReference type="Gene3D" id="3.90.1210.10">
    <property type="entry name" value="Antifreeze-like/N-acetylneuraminic acid synthase C-terminal domain"/>
    <property type="match status" value="1"/>
</dbReference>
<dbReference type="PANTHER" id="PTHR36307">
    <property type="entry name" value="FLAGELLA BASAL BODY P-RING FORMATION PROTEIN FLGA"/>
    <property type="match status" value="1"/>
</dbReference>
<dbReference type="PANTHER" id="PTHR36307:SF1">
    <property type="entry name" value="FLAGELLA BASAL BODY P-RING FORMATION PROTEIN FLGA"/>
    <property type="match status" value="1"/>
</dbReference>
<dbReference type="CDD" id="cd11614">
    <property type="entry name" value="SAF_CpaB_FlgA_like"/>
    <property type="match status" value="1"/>
</dbReference>
<name>L7VVD3_9BACT</name>
<evidence type="ECO:0000256" key="4">
    <source>
        <dbReference type="RuleBase" id="RU362063"/>
    </source>
</evidence>
<feature type="chain" id="PRO_5005139164" description="Flagella basal body P-ring formation protein FlgA" evidence="4">
    <location>
        <begin position="39"/>
        <end position="249"/>
    </location>
</feature>
<dbReference type="Pfam" id="PF13144">
    <property type="entry name" value="ChapFlgA"/>
    <property type="match status" value="1"/>
</dbReference>
<dbReference type="InterPro" id="IPR039246">
    <property type="entry name" value="Flagellar_FlgA"/>
</dbReference>
<comment type="similarity">
    <text evidence="4">Belongs to the FlgA family.</text>
</comment>
<evidence type="ECO:0000256" key="1">
    <source>
        <dbReference type="ARBA" id="ARBA00004418"/>
    </source>
</evidence>
<comment type="subcellular location">
    <subcellularLocation>
        <location evidence="1 4">Periplasm</location>
    </subcellularLocation>
</comment>
<organism evidence="6">
    <name type="scientific">uncultured bacterium A1Q1_fos_660</name>
    <dbReference type="NCBI Taxonomy" id="1256588"/>
    <lineage>
        <taxon>Bacteria</taxon>
        <taxon>environmental samples</taxon>
    </lineage>
</organism>
<keyword evidence="4" id="KW-1005">Bacterial flagellum biogenesis</keyword>
<protein>
    <recommendedName>
        <fullName evidence="4">Flagella basal body P-ring formation protein FlgA</fullName>
    </recommendedName>
</protein>
<evidence type="ECO:0000259" key="5">
    <source>
        <dbReference type="SMART" id="SM00858"/>
    </source>
</evidence>
<evidence type="ECO:0000313" key="6">
    <source>
        <dbReference type="EMBL" id="AGC70968.1"/>
    </source>
</evidence>
<dbReference type="InterPro" id="IPR017585">
    <property type="entry name" value="SAF_FlgA"/>
</dbReference>
<dbReference type="GO" id="GO:0044780">
    <property type="term" value="P:bacterial-type flagellum assembly"/>
    <property type="evidence" value="ECO:0007669"/>
    <property type="project" value="InterPro"/>
</dbReference>
<feature type="signal peptide" evidence="4">
    <location>
        <begin position="1"/>
        <end position="38"/>
    </location>
</feature>
<dbReference type="SMART" id="SM00858">
    <property type="entry name" value="SAF"/>
    <property type="match status" value="1"/>
</dbReference>
<dbReference type="NCBIfam" id="TIGR03170">
    <property type="entry name" value="flgA_cterm"/>
    <property type="match status" value="1"/>
</dbReference>
<feature type="domain" description="SAF" evidence="5">
    <location>
        <begin position="125"/>
        <end position="187"/>
    </location>
</feature>
<evidence type="ECO:0000256" key="3">
    <source>
        <dbReference type="ARBA" id="ARBA00022764"/>
    </source>
</evidence>
<dbReference type="Pfam" id="PF17656">
    <property type="entry name" value="ChapFlgA_N"/>
    <property type="match status" value="1"/>
</dbReference>
<keyword evidence="3 4" id="KW-0574">Periplasm</keyword>
<sequence>MQRSIVPFQTLPPVALCRLAVRVLCLMALALTGVQAHAQMDWSQVAQRWADEALRSSGLAETSPLRLEVTVGSLDPHLRLAPCARAEPYVPTGGRLWGRTRLGLRCVEGATRWNVFLPVTVKAYGPAWVLAGNVASGAVLTAADAVQAEVDWAASHSPVLADPALWVGQVAAQPLQAGQALRQSMVKAPQLFTHGAQVRVQAQGPGFAITAAGQTMSAGAVGQTVRVRMTNGRIIQGIVLDDGTIRAQL</sequence>
<reference evidence="6" key="1">
    <citation type="submission" date="2012-09" db="EMBL/GenBank/DDBJ databases">
        <title>Metagenomic Characterization of a Microbial Community in Wastewater Detects High Levels of Antibiotic Resistance.</title>
        <authorList>
            <person name="Abrams M."/>
            <person name="Caldwell A."/>
            <person name="Vandaei E."/>
            <person name="Lee W."/>
            <person name="Perrott J."/>
            <person name="Khan S.Y."/>
            <person name="Ta J."/>
            <person name="Romero D."/>
            <person name="Nguyen V."/>
            <person name="Pourmand N."/>
            <person name="Ouverney C.C."/>
        </authorList>
    </citation>
    <scope>NUCLEOTIDE SEQUENCE</scope>
</reference>
<dbReference type="Gene3D" id="2.30.30.760">
    <property type="match status" value="1"/>
</dbReference>
<dbReference type="EMBL" id="JX649858">
    <property type="protein sequence ID" value="AGC70968.1"/>
    <property type="molecule type" value="Genomic_DNA"/>
</dbReference>
<proteinExistence type="inferred from homology"/>
<dbReference type="InterPro" id="IPR041231">
    <property type="entry name" value="FlgA_N"/>
</dbReference>